<feature type="transmembrane region" description="Helical" evidence="2">
    <location>
        <begin position="7"/>
        <end position="25"/>
    </location>
</feature>
<feature type="compositionally biased region" description="Polar residues" evidence="1">
    <location>
        <begin position="83"/>
        <end position="93"/>
    </location>
</feature>
<dbReference type="AlphaFoldDB" id="A0A494TPC7"/>
<evidence type="ECO:0000313" key="3">
    <source>
        <dbReference type="EMBL" id="AYJ87666.1"/>
    </source>
</evidence>
<keyword evidence="4" id="KW-1185">Reference proteome</keyword>
<organism evidence="3 4">
    <name type="scientific">Sphingomonas paeninsulae</name>
    <dbReference type="NCBI Taxonomy" id="2319844"/>
    <lineage>
        <taxon>Bacteria</taxon>
        <taxon>Pseudomonadati</taxon>
        <taxon>Pseudomonadota</taxon>
        <taxon>Alphaproteobacteria</taxon>
        <taxon>Sphingomonadales</taxon>
        <taxon>Sphingomonadaceae</taxon>
        <taxon>Sphingomonas</taxon>
    </lineage>
</organism>
<keyword evidence="2" id="KW-0472">Membrane</keyword>
<protein>
    <submittedName>
        <fullName evidence="3">Uncharacterized protein</fullName>
    </submittedName>
</protein>
<feature type="transmembrane region" description="Helical" evidence="2">
    <location>
        <begin position="45"/>
        <end position="67"/>
    </location>
</feature>
<dbReference type="KEGG" id="spha:D3Y57_19225"/>
<keyword evidence="2" id="KW-1133">Transmembrane helix</keyword>
<accession>A0A494TPC7</accession>
<gene>
    <name evidence="3" type="ORF">D3Y57_19225</name>
</gene>
<evidence type="ECO:0000313" key="4">
    <source>
        <dbReference type="Proteomes" id="UP000276254"/>
    </source>
</evidence>
<dbReference type="EMBL" id="CP032829">
    <property type="protein sequence ID" value="AYJ87666.1"/>
    <property type="molecule type" value="Genomic_DNA"/>
</dbReference>
<feature type="region of interest" description="Disordered" evidence="1">
    <location>
        <begin position="78"/>
        <end position="107"/>
    </location>
</feature>
<evidence type="ECO:0000256" key="2">
    <source>
        <dbReference type="SAM" id="Phobius"/>
    </source>
</evidence>
<evidence type="ECO:0000256" key="1">
    <source>
        <dbReference type="SAM" id="MobiDB-lite"/>
    </source>
</evidence>
<keyword evidence="2" id="KW-0812">Transmembrane</keyword>
<proteinExistence type="predicted"/>
<dbReference type="RefSeq" id="WP_121155274.1">
    <property type="nucleotide sequence ID" value="NZ_CP032829.1"/>
</dbReference>
<name>A0A494TPC7_SPHPE</name>
<reference evidence="3 4" key="1">
    <citation type="submission" date="2018-09" db="EMBL/GenBank/DDBJ databases">
        <title>Sphingomonas peninsula sp. nov., isolated from fildes peninsula, Antarctic soil.</title>
        <authorList>
            <person name="Yingchao G."/>
        </authorList>
    </citation>
    <scope>NUCLEOTIDE SEQUENCE [LARGE SCALE GENOMIC DNA]</scope>
    <source>
        <strain evidence="3 4">YZ-8</strain>
    </source>
</reference>
<sequence>MFKAIVGLFDIITLFAAGCSTWLMWGTLMQIARPAYGDQALGAPGLAASAATAMVITVVPYCVAKILEQARQRMREIPHAHETPNSLLSSANDLFSPVPYDKDDDNG</sequence>
<dbReference type="Proteomes" id="UP000276254">
    <property type="component" value="Chromosome"/>
</dbReference>